<dbReference type="GeneID" id="90610345"/>
<evidence type="ECO:0000313" key="3">
    <source>
        <dbReference type="EMBL" id="PHQ33373.1"/>
    </source>
</evidence>
<dbReference type="RefSeq" id="WP_099262482.1">
    <property type="nucleotide sequence ID" value="NZ_NIZW01000017.1"/>
</dbReference>
<feature type="region of interest" description="Disordered" evidence="1">
    <location>
        <begin position="568"/>
        <end position="597"/>
    </location>
</feature>
<feature type="compositionally biased region" description="Low complexity" evidence="1">
    <location>
        <begin position="163"/>
        <end position="178"/>
    </location>
</feature>
<keyword evidence="4" id="KW-1185">Reference proteome</keyword>
<feature type="compositionally biased region" description="Basic and acidic residues" evidence="1">
    <location>
        <begin position="580"/>
        <end position="592"/>
    </location>
</feature>
<keyword evidence="2" id="KW-0472">Membrane</keyword>
<feature type="region of interest" description="Disordered" evidence="1">
    <location>
        <begin position="122"/>
        <end position="200"/>
    </location>
</feature>
<keyword evidence="2" id="KW-0812">Transmembrane</keyword>
<protein>
    <submittedName>
        <fullName evidence="3">Uncharacterized protein</fullName>
    </submittedName>
</protein>
<feature type="transmembrane region" description="Helical" evidence="2">
    <location>
        <begin position="85"/>
        <end position="108"/>
    </location>
</feature>
<dbReference type="OrthoDB" id="223445at2"/>
<dbReference type="AlphaFoldDB" id="A0A2G1W2X0"/>
<sequence length="666" mass="71140">MNTNPSPAEPHDEGPENQGPDSLRDEAMLDLLLQEALGGPTPPDQTGLILRRLADEDEGSPSKRAGSKNGSVSATSQSPTFTSKLSIVTLLIGTAAALLLSVGVAVGLKYRSDLALQAKADEAAKNTPSIPGPAPVAENQEGASTPTPEPAPRKRPRPIELAGDPSSSTGSDESTTDPADSRDQPNVQPNRTPGSAPPITLVSQNVDKRWQSHWKRLGVSPTPSRDKESIQQELADRLGLVIPLDAIGDVEATRVAIQKPSNRQAISNRLLAAFLGKNPKQENAAESLSEVLKSGSGADRLIASWMRPSSEDATPQGDKQSDSKKAAATPWIRMLQPADLHEVTVKTAALTNHQDLRCQRCHDVPNAGNEVPSQSDYWTAAAGLAPLLNPSRANKDIFYDTLDGRRQLASPPSDKQAETWSNNLVGSRDLAEGIVSTLFALVHDSPSTTSPFDLSVASAASVPPETLRPLVDDLIASDFDVLRCLSILLSDAVMTRSVPDAMSPQGILVADDQQWSNAVSAVHAMAARSPFRRPGSAQRRLQVAQLDAKPNWPADSGRDALLAQPLGSELSADGTPSGAGDRRPDKDRDRKAAVASTGYPMRSSMIVPGWISRLPDFDSRLDHVAHLAGQLKLSSSERELAHQALASGDDEALIFERLWWIIRPNS</sequence>
<proteinExistence type="predicted"/>
<evidence type="ECO:0000313" key="4">
    <source>
        <dbReference type="Proteomes" id="UP000225740"/>
    </source>
</evidence>
<feature type="compositionally biased region" description="Polar residues" evidence="1">
    <location>
        <begin position="68"/>
        <end position="80"/>
    </location>
</feature>
<feature type="region of interest" description="Disordered" evidence="1">
    <location>
        <begin position="307"/>
        <end position="327"/>
    </location>
</feature>
<keyword evidence="2" id="KW-1133">Transmembrane helix</keyword>
<evidence type="ECO:0000256" key="1">
    <source>
        <dbReference type="SAM" id="MobiDB-lite"/>
    </source>
</evidence>
<evidence type="ECO:0000256" key="2">
    <source>
        <dbReference type="SAM" id="Phobius"/>
    </source>
</evidence>
<dbReference type="Proteomes" id="UP000225740">
    <property type="component" value="Unassembled WGS sequence"/>
</dbReference>
<name>A0A2G1W2X0_9BACT</name>
<gene>
    <name evidence="3" type="ORF">CEE69_20310</name>
</gene>
<accession>A0A2G1W2X0</accession>
<feature type="region of interest" description="Disordered" evidence="1">
    <location>
        <begin position="1"/>
        <end position="80"/>
    </location>
</feature>
<comment type="caution">
    <text evidence="3">The sequence shown here is derived from an EMBL/GenBank/DDBJ whole genome shotgun (WGS) entry which is preliminary data.</text>
</comment>
<organism evidence="3 4">
    <name type="scientific">Rhodopirellula bahusiensis</name>
    <dbReference type="NCBI Taxonomy" id="2014065"/>
    <lineage>
        <taxon>Bacteria</taxon>
        <taxon>Pseudomonadati</taxon>
        <taxon>Planctomycetota</taxon>
        <taxon>Planctomycetia</taxon>
        <taxon>Pirellulales</taxon>
        <taxon>Pirellulaceae</taxon>
        <taxon>Rhodopirellula</taxon>
    </lineage>
</organism>
<reference evidence="3 4" key="1">
    <citation type="submission" date="2017-06" db="EMBL/GenBank/DDBJ databases">
        <title>Description of Rhodopirellula bahusiensis sp. nov.</title>
        <authorList>
            <person name="Kizina J."/>
            <person name="Harder J."/>
        </authorList>
    </citation>
    <scope>NUCLEOTIDE SEQUENCE [LARGE SCALE GENOMIC DNA]</scope>
    <source>
        <strain evidence="3 4">SWK21</strain>
    </source>
</reference>
<dbReference type="EMBL" id="NIZW01000017">
    <property type="protein sequence ID" value="PHQ33373.1"/>
    <property type="molecule type" value="Genomic_DNA"/>
</dbReference>
<feature type="compositionally biased region" description="Polar residues" evidence="1">
    <location>
        <begin position="184"/>
        <end position="193"/>
    </location>
</feature>